<evidence type="ECO:0000313" key="8">
    <source>
        <dbReference type="Proteomes" id="UP001186944"/>
    </source>
</evidence>
<organism evidence="7 8">
    <name type="scientific">Pinctada imbricata</name>
    <name type="common">Atlantic pearl-oyster</name>
    <name type="synonym">Pinctada martensii</name>
    <dbReference type="NCBI Taxonomy" id="66713"/>
    <lineage>
        <taxon>Eukaryota</taxon>
        <taxon>Metazoa</taxon>
        <taxon>Spiralia</taxon>
        <taxon>Lophotrochozoa</taxon>
        <taxon>Mollusca</taxon>
        <taxon>Bivalvia</taxon>
        <taxon>Autobranchia</taxon>
        <taxon>Pteriomorphia</taxon>
        <taxon>Pterioida</taxon>
        <taxon>Pterioidea</taxon>
        <taxon>Pteriidae</taxon>
        <taxon>Pinctada</taxon>
    </lineage>
</organism>
<protein>
    <recommendedName>
        <fullName evidence="6">TMEM248/TMEM219 domain-containing protein</fullName>
    </recommendedName>
</protein>
<evidence type="ECO:0000313" key="7">
    <source>
        <dbReference type="EMBL" id="KAK3084470.1"/>
    </source>
</evidence>
<feature type="transmembrane region" description="Helical" evidence="5">
    <location>
        <begin position="270"/>
        <end position="290"/>
    </location>
</feature>
<keyword evidence="3 5" id="KW-1133">Transmembrane helix</keyword>
<dbReference type="AlphaFoldDB" id="A0AA89BME1"/>
<evidence type="ECO:0000256" key="1">
    <source>
        <dbReference type="ARBA" id="ARBA00004370"/>
    </source>
</evidence>
<dbReference type="EMBL" id="VSWD01000013">
    <property type="protein sequence ID" value="KAK3084470.1"/>
    <property type="molecule type" value="Genomic_DNA"/>
</dbReference>
<keyword evidence="2 5" id="KW-0812">Transmembrane</keyword>
<gene>
    <name evidence="7" type="ORF">FSP39_014038</name>
</gene>
<keyword evidence="8" id="KW-1185">Reference proteome</keyword>
<accession>A0AA89BME1</accession>
<feature type="transmembrane region" description="Helical" evidence="5">
    <location>
        <begin position="19"/>
        <end position="40"/>
    </location>
</feature>
<dbReference type="Proteomes" id="UP001186944">
    <property type="component" value="Unassembled WGS sequence"/>
</dbReference>
<dbReference type="GO" id="GO:0016020">
    <property type="term" value="C:membrane"/>
    <property type="evidence" value="ECO:0007669"/>
    <property type="project" value="UniProtKB-SubCell"/>
</dbReference>
<dbReference type="PANTHER" id="PTHR16002">
    <property type="entry name" value="TRANSMEMBRANE PROTEIN 248-LIKE"/>
    <property type="match status" value="1"/>
</dbReference>
<dbReference type="PANTHER" id="PTHR16002:SF4">
    <property type="entry name" value="TMEM248_TMEM219 DOMAIN-CONTAINING PROTEIN"/>
    <property type="match status" value="1"/>
</dbReference>
<evidence type="ECO:0000256" key="2">
    <source>
        <dbReference type="ARBA" id="ARBA00022692"/>
    </source>
</evidence>
<name>A0AA89BME1_PINIB</name>
<reference evidence="7" key="1">
    <citation type="submission" date="2019-08" db="EMBL/GenBank/DDBJ databases">
        <title>The improved chromosome-level genome for the pearl oyster Pinctada fucata martensii using PacBio sequencing and Hi-C.</title>
        <authorList>
            <person name="Zheng Z."/>
        </authorList>
    </citation>
    <scope>NUCLEOTIDE SEQUENCE</scope>
    <source>
        <strain evidence="7">ZZ-2019</strain>
        <tissue evidence="7">Adductor muscle</tissue>
    </source>
</reference>
<comment type="subcellular location">
    <subcellularLocation>
        <location evidence="1">Membrane</location>
    </subcellularLocation>
</comment>
<dbReference type="InterPro" id="IPR039493">
    <property type="entry name" value="TMEM248/TMEM219"/>
</dbReference>
<dbReference type="InterPro" id="IPR039587">
    <property type="entry name" value="TMEM248/TMEM219_dom"/>
</dbReference>
<evidence type="ECO:0000256" key="5">
    <source>
        <dbReference type="SAM" id="Phobius"/>
    </source>
</evidence>
<comment type="caution">
    <text evidence="7">The sequence shown here is derived from an EMBL/GenBank/DDBJ whole genome shotgun (WGS) entry which is preliminary data.</text>
</comment>
<evidence type="ECO:0000256" key="4">
    <source>
        <dbReference type="ARBA" id="ARBA00023136"/>
    </source>
</evidence>
<evidence type="ECO:0000259" key="6">
    <source>
        <dbReference type="Pfam" id="PF14940"/>
    </source>
</evidence>
<evidence type="ECO:0000256" key="3">
    <source>
        <dbReference type="ARBA" id="ARBA00022989"/>
    </source>
</evidence>
<proteinExistence type="predicted"/>
<keyword evidence="4 5" id="KW-0472">Membrane</keyword>
<sequence length="309" mass="34607">MLNTICENLQGFAKSRPPLVIFMVCLGGFAVVLLTLAYVIKLRENLPNPDLTQDWNTFLDDFDDLNFCILGNSSESDLLLQKTAPRLKHVISDLPDKLTGESKSTTQKPATDNTGEEYMNTSVSMLVHITPTPQFLSMSHNTTYLYATVNGSQMGLSDPAAGLEMNISMVIPFEWNTTQCPSGQCRTVQIYTCITFSAPYAFFPGTRQPGTCRSIKDSDVVEYRSRMIAHPAEGLPSCGYKAKLQLQHHLDPQLTMLLSIEDRSLINLHLMHTSYFLFVMFVTVFCYALIKGKAKGYKVKQPNYSEVRS</sequence>
<dbReference type="Pfam" id="PF14940">
    <property type="entry name" value="TMEM219"/>
    <property type="match status" value="1"/>
</dbReference>
<feature type="domain" description="TMEM248/TMEM219" evidence="6">
    <location>
        <begin position="9"/>
        <end position="256"/>
    </location>
</feature>